<evidence type="ECO:0000313" key="2">
    <source>
        <dbReference type="Proteomes" id="UP000235672"/>
    </source>
</evidence>
<name>A0A2J6QAF2_9HELO</name>
<organism evidence="1 2">
    <name type="scientific">Hyaloscypha hepaticicola</name>
    <dbReference type="NCBI Taxonomy" id="2082293"/>
    <lineage>
        <taxon>Eukaryota</taxon>
        <taxon>Fungi</taxon>
        <taxon>Dikarya</taxon>
        <taxon>Ascomycota</taxon>
        <taxon>Pezizomycotina</taxon>
        <taxon>Leotiomycetes</taxon>
        <taxon>Helotiales</taxon>
        <taxon>Hyaloscyphaceae</taxon>
        <taxon>Hyaloscypha</taxon>
    </lineage>
</organism>
<proteinExistence type="predicted"/>
<dbReference type="EMBL" id="KZ613475">
    <property type="protein sequence ID" value="PMD23241.1"/>
    <property type="molecule type" value="Genomic_DNA"/>
</dbReference>
<gene>
    <name evidence="1" type="ORF">NA56DRAFT_701519</name>
</gene>
<sequence>MLRINLEPNFGLDPPGSLHRVELITISHMCKRRGSRGVFREERVFMVGSMRKVAPHMGADTNMVKARDFHSKISLSTSMAVLGGDSFFIPSSSYNTLSLAKSSLNFCNLLRFYRHFEARFLRMPSDRQFYKSSGEICKRTTVSGLGKFWSYRTTHRRRNEGVDIGWRTFQVVDTEINALLDGAGQGFRMLDLVDYSLKVDSVEASHSNRLDIYKSALLASCTKT</sequence>
<protein>
    <submittedName>
        <fullName evidence="1">Uncharacterized protein</fullName>
    </submittedName>
</protein>
<reference evidence="1" key="1">
    <citation type="submission" date="2016-05" db="EMBL/GenBank/DDBJ databases">
        <title>A degradative enzymes factory behind the ericoid mycorrhizal symbiosis.</title>
        <authorList>
            <consortium name="DOE Joint Genome Institute"/>
            <person name="Martino E."/>
            <person name="Morin E."/>
            <person name="Grelet G."/>
            <person name="Kuo A."/>
            <person name="Kohler A."/>
            <person name="Daghino S."/>
            <person name="Barry K."/>
            <person name="Choi C."/>
            <person name="Cichocki N."/>
            <person name="Clum A."/>
            <person name="Copeland A."/>
            <person name="Hainaut M."/>
            <person name="Haridas S."/>
            <person name="Labutti K."/>
            <person name="Lindquist E."/>
            <person name="Lipzen A."/>
            <person name="Khouja H.-R."/>
            <person name="Murat C."/>
            <person name="Ohm R."/>
            <person name="Olson A."/>
            <person name="Spatafora J."/>
            <person name="Veneault-Fourrey C."/>
            <person name="Henrissat B."/>
            <person name="Grigoriev I."/>
            <person name="Martin F."/>
            <person name="Perotto S."/>
        </authorList>
    </citation>
    <scope>NUCLEOTIDE SEQUENCE [LARGE SCALE GENOMIC DNA]</scope>
    <source>
        <strain evidence="1">UAMH 7357</strain>
    </source>
</reference>
<accession>A0A2J6QAF2</accession>
<keyword evidence="2" id="KW-1185">Reference proteome</keyword>
<dbReference type="AlphaFoldDB" id="A0A2J6QAF2"/>
<dbReference type="Proteomes" id="UP000235672">
    <property type="component" value="Unassembled WGS sequence"/>
</dbReference>
<evidence type="ECO:0000313" key="1">
    <source>
        <dbReference type="EMBL" id="PMD23241.1"/>
    </source>
</evidence>